<feature type="domain" description="S1 motif" evidence="4">
    <location>
        <begin position="329"/>
        <end position="396"/>
    </location>
</feature>
<feature type="region of interest" description="Disordered" evidence="3">
    <location>
        <begin position="584"/>
        <end position="623"/>
    </location>
</feature>
<dbReference type="GO" id="GO:0003723">
    <property type="term" value="F:RNA binding"/>
    <property type="evidence" value="ECO:0007669"/>
    <property type="project" value="TreeGrafter"/>
</dbReference>
<evidence type="ECO:0000256" key="3">
    <source>
        <dbReference type="SAM" id="MobiDB-lite"/>
    </source>
</evidence>
<dbReference type="PANTHER" id="PTHR23270">
    <property type="entry name" value="PROGRAMMED CELL DEATH PROTEIN 11 PRE-RRNA PROCESSING PROTEIN RRP5"/>
    <property type="match status" value="1"/>
</dbReference>
<feature type="compositionally biased region" description="Acidic residues" evidence="3">
    <location>
        <begin position="1834"/>
        <end position="1889"/>
    </location>
</feature>
<evidence type="ECO:0000313" key="5">
    <source>
        <dbReference type="EMBL" id="GHP09915.1"/>
    </source>
</evidence>
<dbReference type="SMART" id="SM00386">
    <property type="entry name" value="HAT"/>
    <property type="match status" value="3"/>
</dbReference>
<dbReference type="SUPFAM" id="SSF50249">
    <property type="entry name" value="Nucleic acid-binding proteins"/>
    <property type="match status" value="5"/>
</dbReference>
<proteinExistence type="predicted"/>
<dbReference type="PANTHER" id="PTHR23270:SF10">
    <property type="entry name" value="PROTEIN RRP5 HOMOLOG"/>
    <property type="match status" value="1"/>
</dbReference>
<dbReference type="SUPFAM" id="SSF48452">
    <property type="entry name" value="TPR-like"/>
    <property type="match status" value="2"/>
</dbReference>
<evidence type="ECO:0000259" key="4">
    <source>
        <dbReference type="PROSITE" id="PS50126"/>
    </source>
</evidence>
<dbReference type="InterPro" id="IPR012340">
    <property type="entry name" value="NA-bd_OB-fold"/>
</dbReference>
<gene>
    <name evidence="5" type="ORF">PPROV_000864900</name>
</gene>
<dbReference type="Gene3D" id="1.25.40.10">
    <property type="entry name" value="Tetratricopeptide repeat domain"/>
    <property type="match status" value="2"/>
</dbReference>
<feature type="domain" description="S1 motif" evidence="4">
    <location>
        <begin position="1657"/>
        <end position="1726"/>
    </location>
</feature>
<reference evidence="5" key="1">
    <citation type="submission" date="2020-10" db="EMBL/GenBank/DDBJ databases">
        <title>Unveiling of a novel bifunctional photoreceptor, Dualchrome1, isolated from a cosmopolitan green alga.</title>
        <authorList>
            <person name="Suzuki S."/>
            <person name="Kawachi M."/>
        </authorList>
    </citation>
    <scope>NUCLEOTIDE SEQUENCE</scope>
    <source>
        <strain evidence="5">NIES 2893</strain>
    </source>
</reference>
<feature type="domain" description="S1 motif" evidence="4">
    <location>
        <begin position="1543"/>
        <end position="1622"/>
    </location>
</feature>
<dbReference type="SMART" id="SM00316">
    <property type="entry name" value="S1"/>
    <property type="match status" value="8"/>
</dbReference>
<feature type="compositionally biased region" description="Acidic residues" evidence="3">
    <location>
        <begin position="584"/>
        <end position="600"/>
    </location>
</feature>
<evidence type="ECO:0000313" key="6">
    <source>
        <dbReference type="Proteomes" id="UP000660262"/>
    </source>
</evidence>
<dbReference type="OrthoDB" id="412781at2759"/>
<feature type="domain" description="S1 motif" evidence="4">
    <location>
        <begin position="1442"/>
        <end position="1521"/>
    </location>
</feature>
<dbReference type="InterPro" id="IPR045209">
    <property type="entry name" value="Rrp5"/>
</dbReference>
<evidence type="ECO:0000256" key="1">
    <source>
        <dbReference type="ARBA" id="ARBA00004604"/>
    </source>
</evidence>
<protein>
    <recommendedName>
        <fullName evidence="4">S1 motif domain-containing protein</fullName>
    </recommendedName>
</protein>
<keyword evidence="2" id="KW-0698">rRNA processing</keyword>
<dbReference type="EMBL" id="BNJQ01000027">
    <property type="protein sequence ID" value="GHP09915.1"/>
    <property type="molecule type" value="Genomic_DNA"/>
</dbReference>
<evidence type="ECO:0000256" key="2">
    <source>
        <dbReference type="ARBA" id="ARBA00022552"/>
    </source>
</evidence>
<dbReference type="GO" id="GO:0032040">
    <property type="term" value="C:small-subunit processome"/>
    <property type="evidence" value="ECO:0007669"/>
    <property type="project" value="TreeGrafter"/>
</dbReference>
<feature type="domain" description="S1 motif" evidence="4">
    <location>
        <begin position="1759"/>
        <end position="1825"/>
    </location>
</feature>
<dbReference type="InterPro" id="IPR003107">
    <property type="entry name" value="HAT"/>
</dbReference>
<dbReference type="GO" id="GO:0006364">
    <property type="term" value="P:rRNA processing"/>
    <property type="evidence" value="ECO:0007669"/>
    <property type="project" value="UniProtKB-KW"/>
</dbReference>
<comment type="caution">
    <text evidence="5">The sequence shown here is derived from an EMBL/GenBank/DDBJ whole genome shotgun (WGS) entry which is preliminary data.</text>
</comment>
<dbReference type="CDD" id="cd00164">
    <property type="entry name" value="S1_like"/>
    <property type="match status" value="1"/>
</dbReference>
<dbReference type="PROSITE" id="PS50126">
    <property type="entry name" value="S1"/>
    <property type="match status" value="5"/>
</dbReference>
<dbReference type="Proteomes" id="UP000660262">
    <property type="component" value="Unassembled WGS sequence"/>
</dbReference>
<dbReference type="Gene3D" id="2.40.50.140">
    <property type="entry name" value="Nucleic acid-binding proteins"/>
    <property type="match status" value="3"/>
</dbReference>
<feature type="region of interest" description="Disordered" evidence="3">
    <location>
        <begin position="1938"/>
        <end position="1991"/>
    </location>
</feature>
<dbReference type="InterPro" id="IPR011990">
    <property type="entry name" value="TPR-like_helical_dom_sf"/>
</dbReference>
<dbReference type="Pfam" id="PF00575">
    <property type="entry name" value="S1"/>
    <property type="match status" value="2"/>
</dbReference>
<name>A0A830HT91_9CHLO</name>
<accession>A0A830HT91</accession>
<feature type="compositionally biased region" description="Basic and acidic residues" evidence="3">
    <location>
        <begin position="1962"/>
        <end position="1980"/>
    </location>
</feature>
<feature type="region of interest" description="Disordered" evidence="3">
    <location>
        <begin position="1828"/>
        <end position="1896"/>
    </location>
</feature>
<keyword evidence="6" id="KW-1185">Reference proteome</keyword>
<sequence>MDDSLPLFPRGGGGASDASARTSSASKKRAASGTRTHASASHSKQTKARRSLLNISRRDEDVQEELASLADDDLPLAAMAASSAELESITAASSKKIVGTLRFHKLVPGMKLLGCITSITPQGVVVALPQGLKGFCTLREACERSLVEAAYAHGDGNLAVHMRNAVAASFPIGAFVPCIVSDISEDDGDDGEQTVAADATENGGDERMGKRKRARRVLVSFRLAKLRKRCSAASLARGRAVMAAVVSAEDHGYAVSLGINGCTSFLPYSTIPQGSPRLPAGAIVRTAVTSIRKRGAAGVHVEVKLVGGDARGHSLAEDAGVTLDELVPGDVVNATVSRVLADGMHATFCSFFRATVDAFHLTTPGASLSEYAVGQKHAAVILSVDAAAKEVRLSLLEEHVRSQLCATAGPHALTGSPDEYAAAVRAALSGDAATSTALPGVGTKMENLVVARTEEKVGLALRMGEDGGFAFVHVSHVSAQEVSKLAKRFPIGALIANPARVIDVRPMEHVVAMSMLPEDVSNDNLMTPIHTFAPGDLVQGCVVRGYSKRKGVLHITVGGKHFGFVPTNWMDAMRRLAFLETGEEFEDGGRDDDDDDDDDDNYNKNESGARASLKSSARGSKKEMARLAKRERARQLAMKRQKRLQRSLYQPGELISVRIVSVDYERRRLKCATMKELVGSNLAVVGDTPLELSGDEHPARAFTNAELRASDVWAHGVVTGVLDSPKPMVFVAFYGRAKGLASGVETLGLGEGERPSDMFKVGRVTRVRLHARLVGKRYRDEQMYALSYVPRSEEEIMAASALGKRDAATAGSDEPRAKRSRASLQVGDACSGTVKDCDATTGVIRLKMDSGDGAAGLLDRAHIVDHVGMRDMEWGSLAPGSRIDGLRVLARRSATGTVVVTAKSTITAAMADSASFPWSLPRRADELQVGRMCVGYVRKIMYAKGEGTVVGLLVAFQGALCGFARPSELVVYPDMAIGRMIPENSDDDTDEDLSYDMLVGASVLCRVKEAGVRGGDGDRARSAVLEILAVEGGAPAAGRAEGTTPVASLLERSSDDELAIRRFATQSLDALLRATGSGDGDGDFPPPGATVSVRSVEQIDGIGGTLVLGELGLRSKTTKKKSVDRFPNVATVACNAEDVEVGEGAQARRARVLSVNASDRVVDVWYLDGKAKEEMEDDGASAVAKLRDGGRYHATIALIKQGLGYGCAFVGRDAAKARDTTDEGSMPLCYFALRGGVNTSLDVGDAVTVELAADGVSACDERGGRVLGQLISVDRQLPNGDEAIAGPSSGVGAQPAPRRMFASSARPGAAVVPAVVATPVQLAGGSYASVEMASGPALAHILHVATAKAVRKSLSVSDSSPDGSLVSASSLVEAGHEVELASLRRGTVAGGGGMKSTSILALRGEKEGHQAAEAVLRVGKVRGRKGGFPVVEAVSSDALATGDVVVGVVESLADDETHGVIVSLCDGVRGIVALVDSFRESPQPDDVHAAPLSRRMPVGALVACRVLSRTLRPPRLALSMNVASSFDEDGMDAEGGEPPSRVGEIVRGTVRRITDDACSAELAIDGGSRARVDLFDLSDGALVSNPLARADADPPLTSRPDCVVVARVLRDNGEGRIDVSLKPSLGGAGAEEAFSLVDGDVRKGKAARVLMATPRVGAVRLAAVKASGPKGVFVRLADGVEARCLLKNLSHRRVTNVAKTFFRGKMVACRVLSCDVDTGRVEVEFRSTEELGDVSQLSVEDIRRVAEDVWKPLGAYNEGEPVRGVVTRVEKFGVFVRVAGSSDVTGLVHRSHVGGSMAQIVVGTDVSCVVLAVDAEKRKMALSMDLEQHHLDGDGEEEEEEEDGLEEEEEDDLEEEEDDLEEDDMEEEEEEEEEEEDDDDDGEEDEEEDARFGVDTSALMTLDAVAGEGGNAASLLTGSGAFDFDATLDAEMDNGAAEDVDMQTDAPLDPAAEARRKKKERKDRERRALEHETRLRREMGGGESRVPSSAEDFEELVAQSPESSYLWVRYMAFALGTGDASLARRIVERALASVPLEETSERFNLFVARLNLEKQHGDAASMKAAVMEACARSDEKRILVALFAIEQKHGDVEGMSAASARLVKRFGASCKAWVKTYIAALSASKGTDDVLARAMTRLPTRKHVKFLSACAAHACGEDEMEAGRGLYEKLVATYPKRLDVWLRYADAEEKLCVHAPSDEHRRRVRALYARIETMPLPVKKMKTVFQNELKFETSKSGEKNESRRNARCEDVKKRAMAWVDENTNE</sequence>
<feature type="region of interest" description="Disordered" evidence="3">
    <location>
        <begin position="186"/>
        <end position="211"/>
    </location>
</feature>
<dbReference type="InterPro" id="IPR003029">
    <property type="entry name" value="S1_domain"/>
</dbReference>
<comment type="subcellular location">
    <subcellularLocation>
        <location evidence="1">Nucleus</location>
        <location evidence="1">Nucleolus</location>
    </subcellularLocation>
</comment>
<feature type="compositionally biased region" description="Low complexity" evidence="3">
    <location>
        <begin position="16"/>
        <end position="35"/>
    </location>
</feature>
<feature type="region of interest" description="Disordered" evidence="3">
    <location>
        <begin position="1"/>
        <end position="56"/>
    </location>
</feature>
<organism evidence="5 6">
    <name type="scientific">Pycnococcus provasolii</name>
    <dbReference type="NCBI Taxonomy" id="41880"/>
    <lineage>
        <taxon>Eukaryota</taxon>
        <taxon>Viridiplantae</taxon>
        <taxon>Chlorophyta</taxon>
        <taxon>Pseudoscourfieldiophyceae</taxon>
        <taxon>Pseudoscourfieldiales</taxon>
        <taxon>Pycnococcaceae</taxon>
        <taxon>Pycnococcus</taxon>
    </lineage>
</organism>